<protein>
    <submittedName>
        <fullName evidence="2">Uncharacterized protein</fullName>
    </submittedName>
</protein>
<feature type="region of interest" description="Disordered" evidence="1">
    <location>
        <begin position="102"/>
        <end position="122"/>
    </location>
</feature>
<sequence length="262" mass="28918">LPSCQVSARRQSAHSIFVRHAKGRRGSPCSAVSFRHKSRYVLHSFFVDFSSSSTSPRPCSPARQTHLRSTGFSKISPPAPPFASAQDACRYSSLCLRRSRYLQEARRPTRTKPTSQASRVNSARGNSIHFTNDFDEHVQKELARPEYTVVVTLPRRRLQYTRPTQGGEDSRGPAAALSLAGIRSVAVRQTNAVHPYDPDITLTGFVSVAFSPSVGALIYFERSEINRIHAAGGGRQLSWPSGLVAETISWASPCWTAHTRPI</sequence>
<dbReference type="EMBL" id="JACGCI010000140">
    <property type="protein sequence ID" value="KAF6743640.1"/>
    <property type="molecule type" value="Genomic_DNA"/>
</dbReference>
<dbReference type="AlphaFoldDB" id="A0A8H6HAT8"/>
<feature type="non-terminal residue" evidence="2">
    <location>
        <position position="262"/>
    </location>
</feature>
<dbReference type="Proteomes" id="UP000521943">
    <property type="component" value="Unassembled WGS sequence"/>
</dbReference>
<comment type="caution">
    <text evidence="2">The sequence shown here is derived from an EMBL/GenBank/DDBJ whole genome shotgun (WGS) entry which is preliminary data.</text>
</comment>
<name>A0A8H6HAT8_9AGAR</name>
<dbReference type="OrthoDB" id="3126600at2759"/>
<keyword evidence="3" id="KW-1185">Reference proteome</keyword>
<evidence type="ECO:0000313" key="3">
    <source>
        <dbReference type="Proteomes" id="UP000521943"/>
    </source>
</evidence>
<reference evidence="2 3" key="1">
    <citation type="submission" date="2020-07" db="EMBL/GenBank/DDBJ databases">
        <title>Comparative genomics of pyrophilous fungi reveals a link between fire events and developmental genes.</title>
        <authorList>
            <consortium name="DOE Joint Genome Institute"/>
            <person name="Steindorff A.S."/>
            <person name="Carver A."/>
            <person name="Calhoun S."/>
            <person name="Stillman K."/>
            <person name="Liu H."/>
            <person name="Lipzen A."/>
            <person name="Pangilinan J."/>
            <person name="Labutti K."/>
            <person name="Bruns T.D."/>
            <person name="Grigoriev I.V."/>
        </authorList>
    </citation>
    <scope>NUCLEOTIDE SEQUENCE [LARGE SCALE GENOMIC DNA]</scope>
    <source>
        <strain evidence="2 3">CBS 144469</strain>
    </source>
</reference>
<accession>A0A8H6HAT8</accession>
<organism evidence="2 3">
    <name type="scientific">Ephemerocybe angulata</name>
    <dbReference type="NCBI Taxonomy" id="980116"/>
    <lineage>
        <taxon>Eukaryota</taxon>
        <taxon>Fungi</taxon>
        <taxon>Dikarya</taxon>
        <taxon>Basidiomycota</taxon>
        <taxon>Agaricomycotina</taxon>
        <taxon>Agaricomycetes</taxon>
        <taxon>Agaricomycetidae</taxon>
        <taxon>Agaricales</taxon>
        <taxon>Agaricineae</taxon>
        <taxon>Psathyrellaceae</taxon>
        <taxon>Ephemerocybe</taxon>
    </lineage>
</organism>
<evidence type="ECO:0000313" key="2">
    <source>
        <dbReference type="EMBL" id="KAF6743640.1"/>
    </source>
</evidence>
<proteinExistence type="predicted"/>
<feature type="compositionally biased region" description="Polar residues" evidence="1">
    <location>
        <begin position="111"/>
        <end position="122"/>
    </location>
</feature>
<evidence type="ECO:0000256" key="1">
    <source>
        <dbReference type="SAM" id="MobiDB-lite"/>
    </source>
</evidence>
<gene>
    <name evidence="2" type="ORF">DFP72DRAFT_1177813</name>
</gene>